<gene>
    <name evidence="2" type="ORF">LY28_01873</name>
</gene>
<feature type="transmembrane region" description="Helical" evidence="1">
    <location>
        <begin position="135"/>
        <end position="155"/>
    </location>
</feature>
<dbReference type="OrthoDB" id="3470271at2"/>
<evidence type="ECO:0000313" key="2">
    <source>
        <dbReference type="EMBL" id="PYG87853.1"/>
    </source>
</evidence>
<reference evidence="2 3" key="1">
    <citation type="submission" date="2018-06" db="EMBL/GenBank/DDBJ databases">
        <title>Genomic Encyclopedia of Type Strains, Phase I: the one thousand microbial genomes (KMG-I) project.</title>
        <authorList>
            <person name="Kyrpides N."/>
        </authorList>
    </citation>
    <scope>NUCLEOTIDE SEQUENCE [LARGE SCALE GENOMIC DNA]</scope>
    <source>
        <strain evidence="2 3">DSM 19573</strain>
    </source>
</reference>
<feature type="transmembrane region" description="Helical" evidence="1">
    <location>
        <begin position="63"/>
        <end position="82"/>
    </location>
</feature>
<dbReference type="RefSeq" id="WP_110461904.1">
    <property type="nucleotide sequence ID" value="NZ_QKMR01000009.1"/>
</dbReference>
<evidence type="ECO:0000313" key="3">
    <source>
        <dbReference type="Proteomes" id="UP000248132"/>
    </source>
</evidence>
<feature type="transmembrane region" description="Helical" evidence="1">
    <location>
        <begin position="102"/>
        <end position="123"/>
    </location>
</feature>
<organism evidence="2 3">
    <name type="scientific">Ruminiclostridium sufflavum DSM 19573</name>
    <dbReference type="NCBI Taxonomy" id="1121337"/>
    <lineage>
        <taxon>Bacteria</taxon>
        <taxon>Bacillati</taxon>
        <taxon>Bacillota</taxon>
        <taxon>Clostridia</taxon>
        <taxon>Eubacteriales</taxon>
        <taxon>Oscillospiraceae</taxon>
        <taxon>Ruminiclostridium</taxon>
    </lineage>
</organism>
<name>A0A318XYG4_9FIRM</name>
<keyword evidence="1" id="KW-1133">Transmembrane helix</keyword>
<protein>
    <submittedName>
        <fullName evidence="2">Uncharacterized protein</fullName>
    </submittedName>
</protein>
<proteinExistence type="predicted"/>
<keyword evidence="1" id="KW-0812">Transmembrane</keyword>
<keyword evidence="3" id="KW-1185">Reference proteome</keyword>
<dbReference type="Proteomes" id="UP000248132">
    <property type="component" value="Unassembled WGS sequence"/>
</dbReference>
<feature type="transmembrane region" description="Helical" evidence="1">
    <location>
        <begin position="183"/>
        <end position="202"/>
    </location>
</feature>
<sequence>MKVLKKYFWLICLVIGFSGFLITWFCLPHQGAIEKIWWLVFKLAIYGFIILSIAFFPNKQKHGFLLVILPFFVFLGYIIPRISYFGFSGIVPVKYDEVGGEFYTLLYLLLYPMINFTASFAYRMGGGKPGNVIKISVTGVLIIFSGFLDLMWYVINSSALPDVLQYSHHIIIFFGRIPTYTEGIIFALCHIPFIIAVLLLPIDKWIEKISNKLTSSNSFKSIDVK</sequence>
<comment type="caution">
    <text evidence="2">The sequence shown here is derived from an EMBL/GenBank/DDBJ whole genome shotgun (WGS) entry which is preliminary data.</text>
</comment>
<evidence type="ECO:0000256" key="1">
    <source>
        <dbReference type="SAM" id="Phobius"/>
    </source>
</evidence>
<feature type="transmembrane region" description="Helical" evidence="1">
    <location>
        <begin position="7"/>
        <end position="30"/>
    </location>
</feature>
<accession>A0A318XYG4</accession>
<dbReference type="AlphaFoldDB" id="A0A318XYG4"/>
<keyword evidence="1" id="KW-0472">Membrane</keyword>
<feature type="transmembrane region" description="Helical" evidence="1">
    <location>
        <begin position="36"/>
        <end position="56"/>
    </location>
</feature>
<dbReference type="EMBL" id="QKMR01000009">
    <property type="protein sequence ID" value="PYG87853.1"/>
    <property type="molecule type" value="Genomic_DNA"/>
</dbReference>